<dbReference type="RefSeq" id="WP_157588355.1">
    <property type="nucleotide sequence ID" value="NZ_WPIN01000012.1"/>
</dbReference>
<organism evidence="1 2">
    <name type="scientific">Spirosoma arboris</name>
    <dbReference type="NCBI Taxonomy" id="2682092"/>
    <lineage>
        <taxon>Bacteria</taxon>
        <taxon>Pseudomonadati</taxon>
        <taxon>Bacteroidota</taxon>
        <taxon>Cytophagia</taxon>
        <taxon>Cytophagales</taxon>
        <taxon>Cytophagaceae</taxon>
        <taxon>Spirosoma</taxon>
    </lineage>
</organism>
<reference evidence="1 2" key="1">
    <citation type="submission" date="2019-12" db="EMBL/GenBank/DDBJ databases">
        <title>Spirosoma sp. HMF4905 genome sequencing and assembly.</title>
        <authorList>
            <person name="Kang H."/>
            <person name="Cha I."/>
            <person name="Kim H."/>
            <person name="Joh K."/>
        </authorList>
    </citation>
    <scope>NUCLEOTIDE SEQUENCE [LARGE SCALE GENOMIC DNA]</scope>
    <source>
        <strain evidence="1 2">HMF4905</strain>
    </source>
</reference>
<dbReference type="EMBL" id="WPIN01000012">
    <property type="protein sequence ID" value="MVM33637.1"/>
    <property type="molecule type" value="Genomic_DNA"/>
</dbReference>
<dbReference type="Proteomes" id="UP000436006">
    <property type="component" value="Unassembled WGS sequence"/>
</dbReference>
<keyword evidence="2" id="KW-1185">Reference proteome</keyword>
<dbReference type="AlphaFoldDB" id="A0A7K1SIJ3"/>
<sequence length="100" mass="11143">METKQEKQTSSPPASFLKYPTLKDWDKAVARCTTLEQLNAMADDLRIGQNGGTIHRLKETKKMGLATSALDKRAEKLNCYKVNGGSYRQYSAKPNPHGTI</sequence>
<proteinExistence type="predicted"/>
<evidence type="ECO:0000313" key="1">
    <source>
        <dbReference type="EMBL" id="MVM33637.1"/>
    </source>
</evidence>
<accession>A0A7K1SIJ3</accession>
<gene>
    <name evidence="1" type="ORF">GO755_26600</name>
</gene>
<protein>
    <submittedName>
        <fullName evidence="1">Uncharacterized protein</fullName>
    </submittedName>
</protein>
<evidence type="ECO:0000313" key="2">
    <source>
        <dbReference type="Proteomes" id="UP000436006"/>
    </source>
</evidence>
<name>A0A7K1SIJ3_9BACT</name>
<comment type="caution">
    <text evidence="1">The sequence shown here is derived from an EMBL/GenBank/DDBJ whole genome shotgun (WGS) entry which is preliminary data.</text>
</comment>